<dbReference type="Proteomes" id="UP000007015">
    <property type="component" value="Chromosome 2"/>
</dbReference>
<dbReference type="Gene3D" id="3.10.450.50">
    <property type="match status" value="1"/>
</dbReference>
<dbReference type="PANTHER" id="PTHR10693:SF20">
    <property type="entry name" value="AT27578P"/>
    <property type="match status" value="1"/>
</dbReference>
<sequence length="482" mass="50978">MAAPQASPSPSAQVVGNAFVQQYYQILHQSPDLVYRFYQDASRLGRPPADRYGDMVSVTTMEAINEKIMAMDMSRAEIKTVDSQESLGGGVTVLVTGHLTVRDGVCREFSQSFFLAPQEKGYFVLNDMFRYVGDGPTPAAAAAAAVEVQPEADAVAPPLANGTATAPLQPAAPDYDGMPQEEPDVVEHAAVPPEEEEEVYNPPLEEVEGGAVEEEQSVPEVINEVPNNVVPVVAPAAAPVSHEEAPKKSYASIVKVMKEAPVPAPIPATRPAPAARPAPPKPEKQSPAPPAPAPVADATPFSSNAESSNTHEPEVDAHAIYVRSLPLNATTTQLEDEFKKFGTIKPDGIQVRSHKIQGFCYGFVEFEEATAVQSAIEASPVMIGGRQCFVEEKRTPGSRGSSRGGRFAPGRGNNNFRADGMRGRGNYSGGRSYGRGDFSYRSDYGGRGGGRGGSARGPDVGYQRVDGGRGGRTSAGPGAPAK</sequence>
<dbReference type="Pfam" id="PF02136">
    <property type="entry name" value="NTF2"/>
    <property type="match status" value="1"/>
</dbReference>
<dbReference type="PROSITE" id="PS50177">
    <property type="entry name" value="NTF2_DOMAIN"/>
    <property type="match status" value="1"/>
</dbReference>
<dbReference type="PANTHER" id="PTHR10693">
    <property type="entry name" value="RAS GTPASE-ACTIVATING PROTEIN-BINDING PROTEIN"/>
    <property type="match status" value="1"/>
</dbReference>
<dbReference type="Gramene" id="BGIOSGA006431-TA">
    <property type="protein sequence ID" value="BGIOSGA006431-PA"/>
    <property type="gene ID" value="BGIOSGA006431"/>
</dbReference>
<dbReference type="OMA" id="HQSPQMV"/>
<keyword evidence="7" id="KW-1185">Reference proteome</keyword>
<evidence type="ECO:0000259" key="4">
    <source>
        <dbReference type="PROSITE" id="PS50102"/>
    </source>
</evidence>
<dbReference type="PROSITE" id="PS50102">
    <property type="entry name" value="RRM"/>
    <property type="match status" value="1"/>
</dbReference>
<evidence type="ECO:0000256" key="2">
    <source>
        <dbReference type="PROSITE-ProRule" id="PRU00176"/>
    </source>
</evidence>
<dbReference type="InterPro" id="IPR018222">
    <property type="entry name" value="Nuclear_transport_factor_2_euk"/>
</dbReference>
<evidence type="ECO:0000313" key="6">
    <source>
        <dbReference type="EMBL" id="EAY85942.1"/>
    </source>
</evidence>
<dbReference type="EMBL" id="CM000127">
    <property type="protein sequence ID" value="EAY85942.1"/>
    <property type="molecule type" value="Genomic_DNA"/>
</dbReference>
<dbReference type="FunFam" id="3.30.70.330:FF:000589">
    <property type="entry name" value="RNA-binding protein-like"/>
    <property type="match status" value="1"/>
</dbReference>
<dbReference type="STRING" id="39946.A2X532"/>
<dbReference type="SMART" id="SM00360">
    <property type="entry name" value="RRM"/>
    <property type="match status" value="1"/>
</dbReference>
<feature type="region of interest" description="Disordered" evidence="3">
    <location>
        <begin position="264"/>
        <end position="313"/>
    </location>
</feature>
<evidence type="ECO:0000256" key="3">
    <source>
        <dbReference type="SAM" id="MobiDB-lite"/>
    </source>
</evidence>
<dbReference type="InterPro" id="IPR002075">
    <property type="entry name" value="NTF2_dom"/>
</dbReference>
<dbReference type="HOGENOM" id="CLU_026954_3_0_1"/>
<dbReference type="SUPFAM" id="SSF54928">
    <property type="entry name" value="RNA-binding domain, RBD"/>
    <property type="match status" value="1"/>
</dbReference>
<dbReference type="InterPro" id="IPR035979">
    <property type="entry name" value="RBD_domain_sf"/>
</dbReference>
<dbReference type="InterPro" id="IPR032710">
    <property type="entry name" value="NTF2-like_dom_sf"/>
</dbReference>
<dbReference type="CDD" id="cd00780">
    <property type="entry name" value="NTF2"/>
    <property type="match status" value="1"/>
</dbReference>
<feature type="compositionally biased region" description="Pro residues" evidence="3">
    <location>
        <begin position="264"/>
        <end position="280"/>
    </location>
</feature>
<feature type="compositionally biased region" description="Low complexity" evidence="3">
    <location>
        <begin position="397"/>
        <end position="406"/>
    </location>
</feature>
<dbReference type="AlphaFoldDB" id="A2X532"/>
<protein>
    <submittedName>
        <fullName evidence="6">Uncharacterized protein</fullName>
    </submittedName>
</protein>
<dbReference type="SUPFAM" id="SSF54427">
    <property type="entry name" value="NTF2-like"/>
    <property type="match status" value="1"/>
</dbReference>
<evidence type="ECO:0000313" key="7">
    <source>
        <dbReference type="Proteomes" id="UP000007015"/>
    </source>
</evidence>
<dbReference type="InterPro" id="IPR000504">
    <property type="entry name" value="RRM_dom"/>
</dbReference>
<feature type="domain" description="NTF2" evidence="5">
    <location>
        <begin position="15"/>
        <end position="131"/>
    </location>
</feature>
<feature type="compositionally biased region" description="Gly residues" evidence="3">
    <location>
        <begin position="445"/>
        <end position="455"/>
    </location>
</feature>
<gene>
    <name evidence="6" type="ORF">OsI_07304</name>
</gene>
<dbReference type="InterPro" id="IPR012677">
    <property type="entry name" value="Nucleotide-bd_a/b_plait_sf"/>
</dbReference>
<evidence type="ECO:0000256" key="1">
    <source>
        <dbReference type="ARBA" id="ARBA00022884"/>
    </source>
</evidence>
<feature type="domain" description="RRM" evidence="4">
    <location>
        <begin position="318"/>
        <end position="395"/>
    </location>
</feature>
<dbReference type="Gene3D" id="3.30.70.330">
    <property type="match status" value="1"/>
</dbReference>
<dbReference type="CDD" id="cd00590">
    <property type="entry name" value="RRM_SF"/>
    <property type="match status" value="1"/>
</dbReference>
<keyword evidence="1 2" id="KW-0694">RNA-binding</keyword>
<dbReference type="GO" id="GO:1990904">
    <property type="term" value="C:ribonucleoprotein complex"/>
    <property type="evidence" value="ECO:0007669"/>
    <property type="project" value="TreeGrafter"/>
</dbReference>
<feature type="region of interest" description="Disordered" evidence="3">
    <location>
        <begin position="393"/>
        <end position="482"/>
    </location>
</feature>
<reference evidence="6 7" key="1">
    <citation type="journal article" date="2005" name="PLoS Biol.">
        <title>The genomes of Oryza sativa: a history of duplications.</title>
        <authorList>
            <person name="Yu J."/>
            <person name="Wang J."/>
            <person name="Lin W."/>
            <person name="Li S."/>
            <person name="Li H."/>
            <person name="Zhou J."/>
            <person name="Ni P."/>
            <person name="Dong W."/>
            <person name="Hu S."/>
            <person name="Zeng C."/>
            <person name="Zhang J."/>
            <person name="Zhang Y."/>
            <person name="Li R."/>
            <person name="Xu Z."/>
            <person name="Li S."/>
            <person name="Li X."/>
            <person name="Zheng H."/>
            <person name="Cong L."/>
            <person name="Lin L."/>
            <person name="Yin J."/>
            <person name="Geng J."/>
            <person name="Li G."/>
            <person name="Shi J."/>
            <person name="Liu J."/>
            <person name="Lv H."/>
            <person name="Li J."/>
            <person name="Wang J."/>
            <person name="Deng Y."/>
            <person name="Ran L."/>
            <person name="Shi X."/>
            <person name="Wang X."/>
            <person name="Wu Q."/>
            <person name="Li C."/>
            <person name="Ren X."/>
            <person name="Wang J."/>
            <person name="Wang X."/>
            <person name="Li D."/>
            <person name="Liu D."/>
            <person name="Zhang X."/>
            <person name="Ji Z."/>
            <person name="Zhao W."/>
            <person name="Sun Y."/>
            <person name="Zhang Z."/>
            <person name="Bao J."/>
            <person name="Han Y."/>
            <person name="Dong L."/>
            <person name="Ji J."/>
            <person name="Chen P."/>
            <person name="Wu S."/>
            <person name="Liu J."/>
            <person name="Xiao Y."/>
            <person name="Bu D."/>
            <person name="Tan J."/>
            <person name="Yang L."/>
            <person name="Ye C."/>
            <person name="Zhang J."/>
            <person name="Xu J."/>
            <person name="Zhou Y."/>
            <person name="Yu Y."/>
            <person name="Zhang B."/>
            <person name="Zhuang S."/>
            <person name="Wei H."/>
            <person name="Liu B."/>
            <person name="Lei M."/>
            <person name="Yu H."/>
            <person name="Li Y."/>
            <person name="Xu H."/>
            <person name="Wei S."/>
            <person name="He X."/>
            <person name="Fang L."/>
            <person name="Zhang Z."/>
            <person name="Zhang Y."/>
            <person name="Huang X."/>
            <person name="Su Z."/>
            <person name="Tong W."/>
            <person name="Li J."/>
            <person name="Tong Z."/>
            <person name="Li S."/>
            <person name="Ye J."/>
            <person name="Wang L."/>
            <person name="Fang L."/>
            <person name="Lei T."/>
            <person name="Chen C."/>
            <person name="Chen H."/>
            <person name="Xu Z."/>
            <person name="Li H."/>
            <person name="Huang H."/>
            <person name="Zhang F."/>
            <person name="Xu H."/>
            <person name="Li N."/>
            <person name="Zhao C."/>
            <person name="Li S."/>
            <person name="Dong L."/>
            <person name="Huang Y."/>
            <person name="Li L."/>
            <person name="Xi Y."/>
            <person name="Qi Q."/>
            <person name="Li W."/>
            <person name="Zhang B."/>
            <person name="Hu W."/>
            <person name="Zhang Y."/>
            <person name="Tian X."/>
            <person name="Jiao Y."/>
            <person name="Liang X."/>
            <person name="Jin J."/>
            <person name="Gao L."/>
            <person name="Zheng W."/>
            <person name="Hao B."/>
            <person name="Liu S."/>
            <person name="Wang W."/>
            <person name="Yuan L."/>
            <person name="Cao M."/>
            <person name="McDermott J."/>
            <person name="Samudrala R."/>
            <person name="Wang J."/>
            <person name="Wong G.K."/>
            <person name="Yang H."/>
        </authorList>
    </citation>
    <scope>NUCLEOTIDE SEQUENCE [LARGE SCALE GENOMIC DNA]</scope>
    <source>
        <strain evidence="7">cv. 93-11</strain>
    </source>
</reference>
<organism evidence="6 7">
    <name type="scientific">Oryza sativa subsp. indica</name>
    <name type="common">Rice</name>
    <dbReference type="NCBI Taxonomy" id="39946"/>
    <lineage>
        <taxon>Eukaryota</taxon>
        <taxon>Viridiplantae</taxon>
        <taxon>Streptophyta</taxon>
        <taxon>Embryophyta</taxon>
        <taxon>Tracheophyta</taxon>
        <taxon>Spermatophyta</taxon>
        <taxon>Magnoliopsida</taxon>
        <taxon>Liliopsida</taxon>
        <taxon>Poales</taxon>
        <taxon>Poaceae</taxon>
        <taxon>BOP clade</taxon>
        <taxon>Oryzoideae</taxon>
        <taxon>Oryzeae</taxon>
        <taxon>Oryzinae</taxon>
        <taxon>Oryza</taxon>
        <taxon>Oryza sativa</taxon>
    </lineage>
</organism>
<dbReference type="Pfam" id="PF00076">
    <property type="entry name" value="RRM_1"/>
    <property type="match status" value="1"/>
</dbReference>
<dbReference type="InterPro" id="IPR039539">
    <property type="entry name" value="Ras_GTPase_bind_prot"/>
</dbReference>
<proteinExistence type="predicted"/>
<dbReference type="FunFam" id="3.10.450.50:FF:000003">
    <property type="entry name" value="Nuclear transport factor 2 family protein"/>
    <property type="match status" value="1"/>
</dbReference>
<evidence type="ECO:0000259" key="5">
    <source>
        <dbReference type="PROSITE" id="PS50177"/>
    </source>
</evidence>
<accession>A2X532</accession>
<dbReference type="GO" id="GO:0005829">
    <property type="term" value="C:cytosol"/>
    <property type="evidence" value="ECO:0007669"/>
    <property type="project" value="TreeGrafter"/>
</dbReference>
<name>A2X532_ORYSI</name>
<dbReference type="GO" id="GO:0003729">
    <property type="term" value="F:mRNA binding"/>
    <property type="evidence" value="ECO:0007669"/>
    <property type="project" value="TreeGrafter"/>
</dbReference>